<dbReference type="OrthoDB" id="9804395at2"/>
<dbReference type="Pfam" id="PF13472">
    <property type="entry name" value="Lipase_GDSL_2"/>
    <property type="match status" value="1"/>
</dbReference>
<evidence type="ECO:0000313" key="2">
    <source>
        <dbReference type="EMBL" id="SFM06950.1"/>
    </source>
</evidence>
<dbReference type="GO" id="GO:0016788">
    <property type="term" value="F:hydrolase activity, acting on ester bonds"/>
    <property type="evidence" value="ECO:0007669"/>
    <property type="project" value="UniProtKB-ARBA"/>
</dbReference>
<dbReference type="CDD" id="cd01836">
    <property type="entry name" value="FeeA_FeeB_like"/>
    <property type="match status" value="1"/>
</dbReference>
<protein>
    <submittedName>
        <fullName evidence="2">Lysophospholipase L1</fullName>
    </submittedName>
</protein>
<dbReference type="SUPFAM" id="SSF52266">
    <property type="entry name" value="SGNH hydrolase"/>
    <property type="match status" value="1"/>
</dbReference>
<evidence type="ECO:0000259" key="1">
    <source>
        <dbReference type="Pfam" id="PF13472"/>
    </source>
</evidence>
<dbReference type="Proteomes" id="UP000199144">
    <property type="component" value="Unassembled WGS sequence"/>
</dbReference>
<name>A0A1I4MV77_9RHOB</name>
<dbReference type="InterPro" id="IPR013830">
    <property type="entry name" value="SGNH_hydro"/>
</dbReference>
<accession>A0A1I4MV77</accession>
<dbReference type="InterPro" id="IPR036514">
    <property type="entry name" value="SGNH_hydro_sf"/>
</dbReference>
<dbReference type="STRING" id="254406.SAMN04488042_103255"/>
<dbReference type="AlphaFoldDB" id="A0A1I4MV77"/>
<reference evidence="2 3" key="1">
    <citation type="submission" date="2016-10" db="EMBL/GenBank/DDBJ databases">
        <authorList>
            <person name="de Groot N.N."/>
        </authorList>
    </citation>
    <scope>NUCLEOTIDE SEQUENCE [LARGE SCALE GENOMIC DNA]</scope>
    <source>
        <strain evidence="2 3">DSM 15283</strain>
    </source>
</reference>
<organism evidence="2 3">
    <name type="scientific">Shimia aestuarii</name>
    <dbReference type="NCBI Taxonomy" id="254406"/>
    <lineage>
        <taxon>Bacteria</taxon>
        <taxon>Pseudomonadati</taxon>
        <taxon>Pseudomonadota</taxon>
        <taxon>Alphaproteobacteria</taxon>
        <taxon>Rhodobacterales</taxon>
        <taxon>Roseobacteraceae</taxon>
    </lineage>
</organism>
<keyword evidence="3" id="KW-1185">Reference proteome</keyword>
<gene>
    <name evidence="2" type="ORF">SAMN04488042_103255</name>
</gene>
<dbReference type="EMBL" id="FOTQ01000003">
    <property type="protein sequence ID" value="SFM06950.1"/>
    <property type="molecule type" value="Genomic_DNA"/>
</dbReference>
<sequence>MALDRLLRLPLSPLLLAQGLWVRFSALKLPEPPGARAGGDAGPRLLILGDSSAAGVGATHQSTALSGQLSQALAPLTWHLEAETGATTKTSLARLDRLPDTPFDAALLVHGVNDTTRFTQPHRFRSRQTTLINALRQRHGVAHIILSGVPPMHHFPLLPQPLRWVLGCHAERLDRMLADIARDDPAVTHLPLDLPYEPRFVARDGFHPSEAAYTVWADLLAAQLRRT</sequence>
<feature type="domain" description="SGNH hydrolase-type esterase" evidence="1">
    <location>
        <begin position="47"/>
        <end position="214"/>
    </location>
</feature>
<dbReference type="RefSeq" id="WP_093093808.1">
    <property type="nucleotide sequence ID" value="NZ_FOTQ01000003.1"/>
</dbReference>
<evidence type="ECO:0000313" key="3">
    <source>
        <dbReference type="Proteomes" id="UP000199144"/>
    </source>
</evidence>
<proteinExistence type="predicted"/>
<dbReference type="Gene3D" id="3.40.50.1110">
    <property type="entry name" value="SGNH hydrolase"/>
    <property type="match status" value="1"/>
</dbReference>